<evidence type="ECO:0000256" key="2">
    <source>
        <dbReference type="ARBA" id="ARBA00022747"/>
    </source>
</evidence>
<feature type="domain" description="Type I restriction modification DNA specificity" evidence="4">
    <location>
        <begin position="278"/>
        <end position="386"/>
    </location>
</feature>
<sequence>MTDIMTLASPPYWQLHRLGQLFRERKEKGSDKDFPPLSVTMGGIVPQLETAAKTDDGDNRKVVRVGDYVINSRSDRKGSGGISDHEGSVSLISIVLEPRNIDPHFAHHLLRSPAFQEEFYRWGHGIVADLWTTRYADMKNIRLRVPDLATQRQIVDFLDRETARIDLLIEKKQRFIETLSESRLTAAPSVIRAFGGPEMKETPNIFDIHFNANGWSVGRVKHVVKLMTSGSRGWSDLIQDDGELFLQSGNIGRRNEIVLSEAKRIIPQTNAEARRTRLKDADTLVCITGGRTGAVGFLETVPEIAYVNQHICLLRPRPEKVYAKLLAQLLYSEIGQRQFSLFQYGLKQGLGFSQVGEVRLPIPPKDLQQTISSEIDRIFERIGSTQSLQERSIDRLKEYRSALITAAVTGQIDVATYAKSGTRNRRLDAIQEEMGA</sequence>
<dbReference type="InterPro" id="IPR000055">
    <property type="entry name" value="Restrct_endonuc_typeI_TRD"/>
</dbReference>
<comment type="similarity">
    <text evidence="1">Belongs to the type-I restriction system S methylase family.</text>
</comment>
<organism evidence="5 6">
    <name type="scientific">Roseovarius azorensis</name>
    <dbReference type="NCBI Taxonomy" id="1287727"/>
    <lineage>
        <taxon>Bacteria</taxon>
        <taxon>Pseudomonadati</taxon>
        <taxon>Pseudomonadota</taxon>
        <taxon>Alphaproteobacteria</taxon>
        <taxon>Rhodobacterales</taxon>
        <taxon>Roseobacteraceae</taxon>
        <taxon>Roseovarius</taxon>
    </lineage>
</organism>
<evidence type="ECO:0000313" key="6">
    <source>
        <dbReference type="Proteomes" id="UP000199582"/>
    </source>
</evidence>
<dbReference type="AlphaFoldDB" id="A0A1H7XJU6"/>
<dbReference type="InterPro" id="IPR052021">
    <property type="entry name" value="Type-I_RS_S_subunit"/>
</dbReference>
<keyword evidence="3" id="KW-0238">DNA-binding</keyword>
<dbReference type="GO" id="GO:0003677">
    <property type="term" value="F:DNA binding"/>
    <property type="evidence" value="ECO:0007669"/>
    <property type="project" value="UniProtKB-KW"/>
</dbReference>
<keyword evidence="2" id="KW-0680">Restriction system</keyword>
<dbReference type="EMBL" id="FOAG01000021">
    <property type="protein sequence ID" value="SEM33864.1"/>
    <property type="molecule type" value="Genomic_DNA"/>
</dbReference>
<dbReference type="PANTHER" id="PTHR30408">
    <property type="entry name" value="TYPE-1 RESTRICTION ENZYME ECOKI SPECIFICITY PROTEIN"/>
    <property type="match status" value="1"/>
</dbReference>
<dbReference type="RefSeq" id="WP_093039294.1">
    <property type="nucleotide sequence ID" value="NZ_FOAG01000021.1"/>
</dbReference>
<dbReference type="Gene3D" id="3.90.220.20">
    <property type="entry name" value="DNA methylase specificity domains"/>
    <property type="match status" value="2"/>
</dbReference>
<protein>
    <submittedName>
        <fullName evidence="5">Type I restriction enzyme, S subunit</fullName>
    </submittedName>
</protein>
<evidence type="ECO:0000256" key="1">
    <source>
        <dbReference type="ARBA" id="ARBA00010923"/>
    </source>
</evidence>
<dbReference type="GO" id="GO:0009307">
    <property type="term" value="P:DNA restriction-modification system"/>
    <property type="evidence" value="ECO:0007669"/>
    <property type="project" value="UniProtKB-KW"/>
</dbReference>
<dbReference type="Proteomes" id="UP000199582">
    <property type="component" value="Unassembled WGS sequence"/>
</dbReference>
<dbReference type="PANTHER" id="PTHR30408:SF12">
    <property type="entry name" value="TYPE I RESTRICTION ENZYME MJAVIII SPECIFICITY SUBUNIT"/>
    <property type="match status" value="1"/>
</dbReference>
<dbReference type="Pfam" id="PF01420">
    <property type="entry name" value="Methylase_S"/>
    <property type="match status" value="1"/>
</dbReference>
<proteinExistence type="inferred from homology"/>
<dbReference type="OrthoDB" id="512700at2"/>
<reference evidence="5 6" key="1">
    <citation type="submission" date="2016-10" db="EMBL/GenBank/DDBJ databases">
        <authorList>
            <person name="de Groot N.N."/>
        </authorList>
    </citation>
    <scope>NUCLEOTIDE SEQUENCE [LARGE SCALE GENOMIC DNA]</scope>
    <source>
        <strain evidence="5 6">DSM 100674</strain>
    </source>
</reference>
<gene>
    <name evidence="5" type="ORF">SAMN05443999_12114</name>
</gene>
<dbReference type="InterPro" id="IPR044946">
    <property type="entry name" value="Restrct_endonuc_typeI_TRD_sf"/>
</dbReference>
<evidence type="ECO:0000259" key="4">
    <source>
        <dbReference type="Pfam" id="PF01420"/>
    </source>
</evidence>
<dbReference type="SUPFAM" id="SSF116734">
    <property type="entry name" value="DNA methylase specificity domain"/>
    <property type="match status" value="2"/>
</dbReference>
<evidence type="ECO:0000256" key="3">
    <source>
        <dbReference type="ARBA" id="ARBA00023125"/>
    </source>
</evidence>
<keyword evidence="6" id="KW-1185">Reference proteome</keyword>
<evidence type="ECO:0000313" key="5">
    <source>
        <dbReference type="EMBL" id="SEM33864.1"/>
    </source>
</evidence>
<dbReference type="STRING" id="1287727.SAMN05443999_12114"/>
<name>A0A1H7XJU6_9RHOB</name>
<accession>A0A1H7XJU6</accession>